<organism evidence="2 3">
    <name type="scientific">Ancylobacter novellus (strain ATCC 8093 / DSM 506 / JCM 20403 / CCM 1077 / IAM 12100 / NBRC 12443 / NCIMB 10456)</name>
    <name type="common">Starkeya novella</name>
    <dbReference type="NCBI Taxonomy" id="639283"/>
    <lineage>
        <taxon>Bacteria</taxon>
        <taxon>Pseudomonadati</taxon>
        <taxon>Pseudomonadota</taxon>
        <taxon>Alphaproteobacteria</taxon>
        <taxon>Hyphomicrobiales</taxon>
        <taxon>Xanthobacteraceae</taxon>
        <taxon>Ancylobacter</taxon>
    </lineage>
</organism>
<dbReference type="KEGG" id="sno:Snov_1528"/>
<evidence type="ECO:0000313" key="2">
    <source>
        <dbReference type="EMBL" id="ADH88838.1"/>
    </source>
</evidence>
<dbReference type="OrthoDB" id="8452019at2"/>
<feature type="domain" description="DUF6455" evidence="1">
    <location>
        <begin position="4"/>
        <end position="78"/>
    </location>
</feature>
<dbReference type="Proteomes" id="UP000006633">
    <property type="component" value="Chromosome"/>
</dbReference>
<dbReference type="HOGENOM" id="CLU_2345322_0_0_5"/>
<evidence type="ECO:0000313" key="3">
    <source>
        <dbReference type="Proteomes" id="UP000006633"/>
    </source>
</evidence>
<dbReference type="EMBL" id="CP002026">
    <property type="protein sequence ID" value="ADH88838.1"/>
    <property type="molecule type" value="Genomic_DNA"/>
</dbReference>
<name>D7A9R2_ANCN5</name>
<gene>
    <name evidence="2" type="ordered locus">Snov_1528</name>
</gene>
<dbReference type="STRING" id="639283.Snov_1528"/>
<evidence type="ECO:0000259" key="1">
    <source>
        <dbReference type="Pfam" id="PF20056"/>
    </source>
</evidence>
<reference evidence="2 3" key="1">
    <citation type="journal article" date="2012" name="Stand. Genomic Sci.">
        <title>Complete genome sequence of the facultatively chemolithoautotrophic and methylotrophic alpha Proteobacterium Starkeya novella type strain (ATCC 8093(T)).</title>
        <authorList>
            <person name="Kappler U."/>
            <person name="Davenport K."/>
            <person name="Beatson S."/>
            <person name="Lucas S."/>
            <person name="Lapidus A."/>
            <person name="Copeland A."/>
            <person name="Berry K.W."/>
            <person name="Glavina Del Rio T."/>
            <person name="Hammon N."/>
            <person name="Dalin E."/>
            <person name="Tice H."/>
            <person name="Pitluck S."/>
            <person name="Richardson P."/>
            <person name="Bruce D."/>
            <person name="Goodwin L.A."/>
            <person name="Han C."/>
            <person name="Tapia R."/>
            <person name="Detter J.C."/>
            <person name="Chang Y.J."/>
            <person name="Jeffries C.D."/>
            <person name="Land M."/>
            <person name="Hauser L."/>
            <person name="Kyrpides N.C."/>
            <person name="Goker M."/>
            <person name="Ivanova N."/>
            <person name="Klenk H.P."/>
            <person name="Woyke T."/>
        </authorList>
    </citation>
    <scope>NUCLEOTIDE SEQUENCE [LARGE SCALE GENOMIC DNA]</scope>
    <source>
        <strain evidence="3">ATCC 8093 / DSM 506 / JCM 20403 / CCM 1077 / IAM 12100 / NBRC 12443 / NCIMB 10456</strain>
    </source>
</reference>
<dbReference type="InterPro" id="IPR045601">
    <property type="entry name" value="DUF6455"/>
</dbReference>
<dbReference type="eggNOG" id="ENOG5031AS8">
    <property type="taxonomic scope" value="Bacteria"/>
</dbReference>
<proteinExistence type="predicted"/>
<keyword evidence="3" id="KW-1185">Reference proteome</keyword>
<sequence>MRVDTIDERLALFRQMMIRAGFDPQFPLIPDEALRAGAQRCLGCQSGEECRDWLRQAEPGAPVPDFCRNAAHFAEWAAGQVTVEQDALDEAVHSLDR</sequence>
<protein>
    <recommendedName>
        <fullName evidence="1">DUF6455 domain-containing protein</fullName>
    </recommendedName>
</protein>
<dbReference type="RefSeq" id="WP_013166342.1">
    <property type="nucleotide sequence ID" value="NC_014217.1"/>
</dbReference>
<accession>D7A9R2</accession>
<dbReference type="AlphaFoldDB" id="D7A9R2"/>
<dbReference type="Pfam" id="PF20056">
    <property type="entry name" value="DUF6455"/>
    <property type="match status" value="1"/>
</dbReference>